<dbReference type="Pfam" id="PF08241">
    <property type="entry name" value="Methyltransf_11"/>
    <property type="match status" value="1"/>
</dbReference>
<evidence type="ECO:0000259" key="2">
    <source>
        <dbReference type="Pfam" id="PF08241"/>
    </source>
</evidence>
<reference evidence="3 4" key="1">
    <citation type="journal article" date="2023" name="Arcadia Sci">
        <title>De novo assembly of a long-read Amblyomma americanum tick genome.</title>
        <authorList>
            <person name="Chou S."/>
            <person name="Poskanzer K.E."/>
            <person name="Rollins M."/>
            <person name="Thuy-Boun P.S."/>
        </authorList>
    </citation>
    <scope>NUCLEOTIDE SEQUENCE [LARGE SCALE GENOMIC DNA]</scope>
    <source>
        <strain evidence="3">F_SG_1</strain>
        <tissue evidence="3">Salivary glands</tissue>
    </source>
</reference>
<organism evidence="3 4">
    <name type="scientific">Amblyomma americanum</name>
    <name type="common">Lone star tick</name>
    <dbReference type="NCBI Taxonomy" id="6943"/>
    <lineage>
        <taxon>Eukaryota</taxon>
        <taxon>Metazoa</taxon>
        <taxon>Ecdysozoa</taxon>
        <taxon>Arthropoda</taxon>
        <taxon>Chelicerata</taxon>
        <taxon>Arachnida</taxon>
        <taxon>Acari</taxon>
        <taxon>Parasitiformes</taxon>
        <taxon>Ixodida</taxon>
        <taxon>Ixodoidea</taxon>
        <taxon>Ixodidae</taxon>
        <taxon>Amblyomminae</taxon>
        <taxon>Amblyomma</taxon>
    </lineage>
</organism>
<accession>A0AAQ4DB57</accession>
<feature type="non-terminal residue" evidence="3">
    <location>
        <position position="1"/>
    </location>
</feature>
<dbReference type="SUPFAM" id="SSF53335">
    <property type="entry name" value="S-adenosyl-L-methionine-dependent methyltransferases"/>
    <property type="match status" value="1"/>
</dbReference>
<dbReference type="CDD" id="cd02440">
    <property type="entry name" value="AdoMet_MTases"/>
    <property type="match status" value="1"/>
</dbReference>
<dbReference type="GO" id="GO:0008757">
    <property type="term" value="F:S-adenosylmethionine-dependent methyltransferase activity"/>
    <property type="evidence" value="ECO:0007669"/>
    <property type="project" value="InterPro"/>
</dbReference>
<comment type="caution">
    <text evidence="3">The sequence shown here is derived from an EMBL/GenBank/DDBJ whole genome shotgun (WGS) entry which is preliminary data.</text>
</comment>
<sequence length="332" mass="37640">TAILNLVPAEDKRSARSDRRSFRKPESRTQGRAIMSVSTENVPTAPKKSENSSCYIDPSSLKNAKKPGYQHKLDALQRVHFVRPTGAGQQHLDVGCGSGGFTRDALLDHLHPCRRIVAVDRSDLLLDYAREHASHPAIIYDHLDIETDDPQPLLDKYGQFDRIYSFLALQCVRDLERAYRNMFRLLKDGGECALVTLTGSVITDVMYQLSCMKQWKAYVPDPTKIYSDRFFFEPPIVGEEVVKAEKNALEEAGLTLVSCSVYDSQWKMPDVESWIDLYAPVFKLDANIPEKQRDAFRTDCRSLLAKNTITMDDGCSMRHSFVVVHAQRPPRD</sequence>
<dbReference type="EMBL" id="JARKHS020032721">
    <property type="protein sequence ID" value="KAK8759697.1"/>
    <property type="molecule type" value="Genomic_DNA"/>
</dbReference>
<dbReference type="Gene3D" id="3.40.50.150">
    <property type="entry name" value="Vaccinia Virus protein VP39"/>
    <property type="match status" value="1"/>
</dbReference>
<evidence type="ECO:0000313" key="4">
    <source>
        <dbReference type="Proteomes" id="UP001321473"/>
    </source>
</evidence>
<feature type="region of interest" description="Disordered" evidence="1">
    <location>
        <begin position="1"/>
        <end position="54"/>
    </location>
</feature>
<protein>
    <recommendedName>
        <fullName evidence="2">Methyltransferase type 11 domain-containing protein</fullName>
    </recommendedName>
</protein>
<feature type="compositionally biased region" description="Basic and acidic residues" evidence="1">
    <location>
        <begin position="9"/>
        <end position="29"/>
    </location>
</feature>
<keyword evidence="4" id="KW-1185">Reference proteome</keyword>
<dbReference type="PANTHER" id="PTHR43861">
    <property type="entry name" value="TRANS-ACONITATE 2-METHYLTRANSFERASE-RELATED"/>
    <property type="match status" value="1"/>
</dbReference>
<dbReference type="PANTHER" id="PTHR43861:SF1">
    <property type="entry name" value="TRANS-ACONITATE 2-METHYLTRANSFERASE"/>
    <property type="match status" value="1"/>
</dbReference>
<proteinExistence type="predicted"/>
<evidence type="ECO:0000256" key="1">
    <source>
        <dbReference type="SAM" id="MobiDB-lite"/>
    </source>
</evidence>
<evidence type="ECO:0000313" key="3">
    <source>
        <dbReference type="EMBL" id="KAK8759697.1"/>
    </source>
</evidence>
<dbReference type="InterPro" id="IPR013216">
    <property type="entry name" value="Methyltransf_11"/>
</dbReference>
<dbReference type="Proteomes" id="UP001321473">
    <property type="component" value="Unassembled WGS sequence"/>
</dbReference>
<name>A0AAQ4DB57_AMBAM</name>
<gene>
    <name evidence="3" type="ORF">V5799_002671</name>
</gene>
<dbReference type="AlphaFoldDB" id="A0AAQ4DB57"/>
<feature type="domain" description="Methyltransferase type 11" evidence="2">
    <location>
        <begin position="92"/>
        <end position="193"/>
    </location>
</feature>
<dbReference type="InterPro" id="IPR029063">
    <property type="entry name" value="SAM-dependent_MTases_sf"/>
</dbReference>